<proteinExistence type="predicted"/>
<dbReference type="InterPro" id="IPR020084">
    <property type="entry name" value="NUDIX_hydrolase_CS"/>
</dbReference>
<organism evidence="4 5">
    <name type="scientific">Nocardioides fonticola</name>
    <dbReference type="NCBI Taxonomy" id="450363"/>
    <lineage>
        <taxon>Bacteria</taxon>
        <taxon>Bacillati</taxon>
        <taxon>Actinomycetota</taxon>
        <taxon>Actinomycetes</taxon>
        <taxon>Propionibacteriales</taxon>
        <taxon>Nocardioidaceae</taxon>
        <taxon>Nocardioides</taxon>
    </lineage>
</organism>
<dbReference type="Gene3D" id="3.90.79.10">
    <property type="entry name" value="Nucleoside Triphosphate Pyrophosphohydrolase"/>
    <property type="match status" value="1"/>
</dbReference>
<accession>A0ABP7XJ96</accession>
<reference evidence="5" key="1">
    <citation type="journal article" date="2019" name="Int. J. Syst. Evol. Microbiol.">
        <title>The Global Catalogue of Microorganisms (GCM) 10K type strain sequencing project: providing services to taxonomists for standard genome sequencing and annotation.</title>
        <authorList>
            <consortium name="The Broad Institute Genomics Platform"/>
            <consortium name="The Broad Institute Genome Sequencing Center for Infectious Disease"/>
            <person name="Wu L."/>
            <person name="Ma J."/>
        </authorList>
    </citation>
    <scope>NUCLEOTIDE SEQUENCE [LARGE SCALE GENOMIC DNA]</scope>
    <source>
        <strain evidence="5">JCM 16703</strain>
    </source>
</reference>
<dbReference type="Proteomes" id="UP001501495">
    <property type="component" value="Unassembled WGS sequence"/>
</dbReference>
<name>A0ABP7XJ96_9ACTN</name>
<comment type="cofactor">
    <cofactor evidence="1">
        <name>Mg(2+)</name>
        <dbReference type="ChEBI" id="CHEBI:18420"/>
    </cofactor>
</comment>
<protein>
    <recommendedName>
        <fullName evidence="3">Nudix hydrolase domain-containing protein</fullName>
    </recommendedName>
</protein>
<comment type="caution">
    <text evidence="4">The sequence shown here is derived from an EMBL/GenBank/DDBJ whole genome shotgun (WGS) entry which is preliminary data.</text>
</comment>
<evidence type="ECO:0000259" key="3">
    <source>
        <dbReference type="PROSITE" id="PS51462"/>
    </source>
</evidence>
<dbReference type="InterPro" id="IPR015797">
    <property type="entry name" value="NUDIX_hydrolase-like_dom_sf"/>
</dbReference>
<keyword evidence="5" id="KW-1185">Reference proteome</keyword>
<dbReference type="EMBL" id="BAAAZH010000013">
    <property type="protein sequence ID" value="GAA4118200.1"/>
    <property type="molecule type" value="Genomic_DNA"/>
</dbReference>
<dbReference type="PROSITE" id="PS00893">
    <property type="entry name" value="NUDIX_BOX"/>
    <property type="match status" value="1"/>
</dbReference>
<dbReference type="InterPro" id="IPR000086">
    <property type="entry name" value="NUDIX_hydrolase_dom"/>
</dbReference>
<evidence type="ECO:0000256" key="2">
    <source>
        <dbReference type="ARBA" id="ARBA00022801"/>
    </source>
</evidence>
<dbReference type="Pfam" id="PF00293">
    <property type="entry name" value="NUDIX"/>
    <property type="match status" value="1"/>
</dbReference>
<evidence type="ECO:0000256" key="1">
    <source>
        <dbReference type="ARBA" id="ARBA00001946"/>
    </source>
</evidence>
<feature type="domain" description="Nudix hydrolase" evidence="3">
    <location>
        <begin position="7"/>
        <end position="145"/>
    </location>
</feature>
<keyword evidence="2" id="KW-0378">Hydrolase</keyword>
<dbReference type="PANTHER" id="PTHR43046:SF16">
    <property type="entry name" value="ADP-RIBOSE PYROPHOSPHATASE YJHB-RELATED"/>
    <property type="match status" value="1"/>
</dbReference>
<dbReference type="SUPFAM" id="SSF55811">
    <property type="entry name" value="Nudix"/>
    <property type="match status" value="1"/>
</dbReference>
<dbReference type="RefSeq" id="WP_344733160.1">
    <property type="nucleotide sequence ID" value="NZ_BAAAZH010000013.1"/>
</dbReference>
<evidence type="ECO:0000313" key="4">
    <source>
        <dbReference type="EMBL" id="GAA4118200.1"/>
    </source>
</evidence>
<evidence type="ECO:0000313" key="5">
    <source>
        <dbReference type="Proteomes" id="UP001501495"/>
    </source>
</evidence>
<sequence length="161" mass="17541">MIEGRFSIIPAAYVLLLREADDGTEVLLQLRQNTGFMDGHWASAAAGHVEAGETASAAALREAREELGLTDADLHFVTAMQRTNGPEPIEQRIDFFFAARSWSGDPAIQEAAKAAELRWARLGELDALPGPVVPHERYVLDGLHARTLAPYVTFGFEPGRG</sequence>
<dbReference type="PROSITE" id="PS51462">
    <property type="entry name" value="NUDIX"/>
    <property type="match status" value="1"/>
</dbReference>
<dbReference type="PANTHER" id="PTHR43046">
    <property type="entry name" value="GDP-MANNOSE MANNOSYL HYDROLASE"/>
    <property type="match status" value="1"/>
</dbReference>
<gene>
    <name evidence="4" type="ORF">GCM10022215_19510</name>
</gene>